<dbReference type="EMBL" id="MSFK01000035">
    <property type="protein sequence ID" value="PWY71822.1"/>
    <property type="molecule type" value="Genomic_DNA"/>
</dbReference>
<dbReference type="OrthoDB" id="4159781at2759"/>
<dbReference type="PROSITE" id="PS00463">
    <property type="entry name" value="ZN2_CY6_FUNGAL_1"/>
    <property type="match status" value="1"/>
</dbReference>
<evidence type="ECO:0000256" key="2">
    <source>
        <dbReference type="ARBA" id="ARBA00023015"/>
    </source>
</evidence>
<dbReference type="GeneID" id="37112479"/>
<dbReference type="InterPro" id="IPR036864">
    <property type="entry name" value="Zn2-C6_fun-type_DNA-bd_sf"/>
</dbReference>
<name>A0A317VFX6_9EURO</name>
<keyword evidence="2" id="KW-0805">Transcription regulation</keyword>
<dbReference type="GO" id="GO:0003677">
    <property type="term" value="F:DNA binding"/>
    <property type="evidence" value="ECO:0007669"/>
    <property type="project" value="UniProtKB-KW"/>
</dbReference>
<keyword evidence="3" id="KW-0238">DNA-binding</keyword>
<dbReference type="PANTHER" id="PTHR31001:SF90">
    <property type="entry name" value="CENTROMERE DNA-BINDING PROTEIN COMPLEX CBF3 SUBUNIT B"/>
    <property type="match status" value="1"/>
</dbReference>
<dbReference type="PANTHER" id="PTHR31001">
    <property type="entry name" value="UNCHARACTERIZED TRANSCRIPTIONAL REGULATORY PROTEIN"/>
    <property type="match status" value="1"/>
</dbReference>
<dbReference type="Gene3D" id="4.10.240.10">
    <property type="entry name" value="Zn(2)-C6 fungal-type DNA-binding domain"/>
    <property type="match status" value="1"/>
</dbReference>
<dbReference type="RefSeq" id="XP_025463058.1">
    <property type="nucleotide sequence ID" value="XM_025610336.1"/>
</dbReference>
<evidence type="ECO:0000256" key="1">
    <source>
        <dbReference type="ARBA" id="ARBA00004123"/>
    </source>
</evidence>
<keyword evidence="8" id="KW-1185">Reference proteome</keyword>
<dbReference type="GO" id="GO:0009893">
    <property type="term" value="P:positive regulation of metabolic process"/>
    <property type="evidence" value="ECO:0007669"/>
    <property type="project" value="UniProtKB-ARBA"/>
</dbReference>
<comment type="subcellular location">
    <subcellularLocation>
        <location evidence="1">Nucleus</location>
    </subcellularLocation>
</comment>
<dbReference type="SMART" id="SM00066">
    <property type="entry name" value="GAL4"/>
    <property type="match status" value="1"/>
</dbReference>
<dbReference type="PROSITE" id="PS50048">
    <property type="entry name" value="ZN2_CY6_FUNGAL_2"/>
    <property type="match status" value="1"/>
</dbReference>
<dbReference type="SUPFAM" id="SSF57701">
    <property type="entry name" value="Zn2/Cys6 DNA-binding domain"/>
    <property type="match status" value="1"/>
</dbReference>
<protein>
    <recommendedName>
        <fullName evidence="6">Zn(2)-C6 fungal-type domain-containing protein</fullName>
    </recommendedName>
</protein>
<dbReference type="STRING" id="1450535.A0A317VFX6"/>
<dbReference type="GO" id="GO:0000981">
    <property type="term" value="F:DNA-binding transcription factor activity, RNA polymerase II-specific"/>
    <property type="evidence" value="ECO:0007669"/>
    <property type="project" value="InterPro"/>
</dbReference>
<keyword evidence="5" id="KW-0539">Nucleus</keyword>
<reference evidence="7 8" key="1">
    <citation type="submission" date="2016-12" db="EMBL/GenBank/DDBJ databases">
        <title>The genomes of Aspergillus section Nigri reveals drivers in fungal speciation.</title>
        <authorList>
            <consortium name="DOE Joint Genome Institute"/>
            <person name="Vesth T.C."/>
            <person name="Nybo J."/>
            <person name="Theobald S."/>
            <person name="Brandl J."/>
            <person name="Frisvad J.C."/>
            <person name="Nielsen K.F."/>
            <person name="Lyhne E.K."/>
            <person name="Kogle M.E."/>
            <person name="Kuo A."/>
            <person name="Riley R."/>
            <person name="Clum A."/>
            <person name="Nolan M."/>
            <person name="Lipzen A."/>
            <person name="Salamov A."/>
            <person name="Henrissat B."/>
            <person name="Wiebenga A."/>
            <person name="De Vries R.P."/>
            <person name="Grigoriev I.V."/>
            <person name="Mortensen U.H."/>
            <person name="Andersen M.R."/>
            <person name="Baker S.E."/>
        </authorList>
    </citation>
    <scope>NUCLEOTIDE SEQUENCE [LARGE SCALE GENOMIC DNA]</scope>
    <source>
        <strain evidence="7 8">CBS 115572</strain>
    </source>
</reference>
<dbReference type="AlphaFoldDB" id="A0A317VFX6"/>
<organism evidence="7 8">
    <name type="scientific">Aspergillus sclerotioniger CBS 115572</name>
    <dbReference type="NCBI Taxonomy" id="1450535"/>
    <lineage>
        <taxon>Eukaryota</taxon>
        <taxon>Fungi</taxon>
        <taxon>Dikarya</taxon>
        <taxon>Ascomycota</taxon>
        <taxon>Pezizomycotina</taxon>
        <taxon>Eurotiomycetes</taxon>
        <taxon>Eurotiomycetidae</taxon>
        <taxon>Eurotiales</taxon>
        <taxon>Aspergillaceae</taxon>
        <taxon>Aspergillus</taxon>
        <taxon>Aspergillus subgen. Circumdati</taxon>
    </lineage>
</organism>
<evidence type="ECO:0000256" key="5">
    <source>
        <dbReference type="ARBA" id="ARBA00023242"/>
    </source>
</evidence>
<evidence type="ECO:0000256" key="3">
    <source>
        <dbReference type="ARBA" id="ARBA00023125"/>
    </source>
</evidence>
<sequence>MPDIHPQRPKSRPTASCLPCRTRKVKCNRLTPCEACVARNISHECKYAVPDEDRQAIAQAEAIADLRAKVNRLRSQLVQGQQRGRVQELDLEGEVVEDQGEEDGLEDLEAVYAVLRGGSWESAQQVITRIRAGEPVGRIAREVY</sequence>
<keyword evidence="4" id="KW-0804">Transcription</keyword>
<evidence type="ECO:0000256" key="4">
    <source>
        <dbReference type="ARBA" id="ARBA00023163"/>
    </source>
</evidence>
<comment type="caution">
    <text evidence="7">The sequence shown here is derived from an EMBL/GenBank/DDBJ whole genome shotgun (WGS) entry which is preliminary data.</text>
</comment>
<dbReference type="InterPro" id="IPR001138">
    <property type="entry name" value="Zn2Cys6_DnaBD"/>
</dbReference>
<evidence type="ECO:0000313" key="8">
    <source>
        <dbReference type="Proteomes" id="UP000246702"/>
    </source>
</evidence>
<dbReference type="Proteomes" id="UP000246702">
    <property type="component" value="Unassembled WGS sequence"/>
</dbReference>
<evidence type="ECO:0000259" key="6">
    <source>
        <dbReference type="PROSITE" id="PS50048"/>
    </source>
</evidence>
<proteinExistence type="predicted"/>
<dbReference type="GO" id="GO:0005634">
    <property type="term" value="C:nucleus"/>
    <property type="evidence" value="ECO:0007669"/>
    <property type="project" value="UniProtKB-SubCell"/>
</dbReference>
<dbReference type="CDD" id="cd00067">
    <property type="entry name" value="GAL4"/>
    <property type="match status" value="1"/>
</dbReference>
<gene>
    <name evidence="7" type="ORF">BO94DRAFT_525966</name>
</gene>
<evidence type="ECO:0000313" key="7">
    <source>
        <dbReference type="EMBL" id="PWY71822.1"/>
    </source>
</evidence>
<dbReference type="GO" id="GO:0008270">
    <property type="term" value="F:zinc ion binding"/>
    <property type="evidence" value="ECO:0007669"/>
    <property type="project" value="InterPro"/>
</dbReference>
<dbReference type="Pfam" id="PF00172">
    <property type="entry name" value="Zn_clus"/>
    <property type="match status" value="1"/>
</dbReference>
<accession>A0A317VFX6</accession>
<feature type="domain" description="Zn(2)-C6 fungal-type" evidence="6">
    <location>
        <begin position="16"/>
        <end position="47"/>
    </location>
</feature>
<dbReference type="InterPro" id="IPR050613">
    <property type="entry name" value="Sec_Metabolite_Reg"/>
</dbReference>